<evidence type="ECO:0000313" key="4">
    <source>
        <dbReference type="Proteomes" id="UP001302719"/>
    </source>
</evidence>
<feature type="domain" description="Glycosyltransferase 2-like" evidence="2">
    <location>
        <begin position="21"/>
        <end position="105"/>
    </location>
</feature>
<organism evidence="3 4">
    <name type="scientific">Candidatus Nitrospira allomarina</name>
    <dbReference type="NCBI Taxonomy" id="3020900"/>
    <lineage>
        <taxon>Bacteria</taxon>
        <taxon>Pseudomonadati</taxon>
        <taxon>Nitrospirota</taxon>
        <taxon>Nitrospiria</taxon>
        <taxon>Nitrospirales</taxon>
        <taxon>Nitrospiraceae</taxon>
        <taxon>Nitrospira</taxon>
    </lineage>
</organism>
<name>A0AA96GDD1_9BACT</name>
<proteinExistence type="inferred from homology"/>
<dbReference type="RefSeq" id="WP_312640723.1">
    <property type="nucleotide sequence ID" value="NZ_CP116967.1"/>
</dbReference>
<dbReference type="KEGG" id="nall:PP769_12870"/>
<reference evidence="3 4" key="1">
    <citation type="submission" date="2023-01" db="EMBL/GenBank/DDBJ databases">
        <title>Cultivation and genomic characterization of new, ubiquitous marine nitrite-oxidizing bacteria from the Nitrospirales.</title>
        <authorList>
            <person name="Mueller A.J."/>
            <person name="Daebeler A."/>
            <person name="Herbold C.W."/>
            <person name="Kirkegaard R.H."/>
            <person name="Daims H."/>
        </authorList>
    </citation>
    <scope>NUCLEOTIDE SEQUENCE [LARGE SCALE GENOMIC DNA]</scope>
    <source>
        <strain evidence="3 4">VA</strain>
    </source>
</reference>
<dbReference type="PANTHER" id="PTHR43630:SF2">
    <property type="entry name" value="GLYCOSYLTRANSFERASE"/>
    <property type="match status" value="1"/>
</dbReference>
<evidence type="ECO:0000256" key="1">
    <source>
        <dbReference type="ARBA" id="ARBA00038494"/>
    </source>
</evidence>
<dbReference type="Pfam" id="PF00535">
    <property type="entry name" value="Glycos_transf_2"/>
    <property type="match status" value="1"/>
</dbReference>
<sequence length="273" mass="31493">MKNQNSPAQKNVTSVTRETVSCAVVAFNEEKNLQPCLESARWMDEIVVVDSFSTDRTMEIARTFTDKIFQRPWRGFGDQKNYAMDQATTDWVFILDSDERIPAELQAEIEAVLSAGSKDGPVAYYVPRHNYYFGSLVLNAGCYPDYQLRLFRRGIGHLDDAEPHNKFIFSGESAFLSCPLVHLTRPTLHNYFEKFPNFTTLAAQDRARTKRHVRGTDLLFRPIFTFSKYYFARKAYRDGMAGFLVSALSSMYTFVKYAKLWHMRQLEAQGYSQ</sequence>
<gene>
    <name evidence="3" type="ORF">PP769_12870</name>
</gene>
<evidence type="ECO:0000313" key="3">
    <source>
        <dbReference type="EMBL" id="WNM56868.1"/>
    </source>
</evidence>
<dbReference type="InterPro" id="IPR029044">
    <property type="entry name" value="Nucleotide-diphossugar_trans"/>
</dbReference>
<dbReference type="CDD" id="cd02511">
    <property type="entry name" value="Beta4Glucosyltransferase"/>
    <property type="match status" value="1"/>
</dbReference>
<comment type="similarity">
    <text evidence="1">Belongs to the glycosyltransferase 2 family. WaaE/KdtX subfamily.</text>
</comment>
<keyword evidence="4" id="KW-1185">Reference proteome</keyword>
<dbReference type="AlphaFoldDB" id="A0AA96GDD1"/>
<dbReference type="Gene3D" id="3.90.550.10">
    <property type="entry name" value="Spore Coat Polysaccharide Biosynthesis Protein SpsA, Chain A"/>
    <property type="match status" value="1"/>
</dbReference>
<dbReference type="SUPFAM" id="SSF53448">
    <property type="entry name" value="Nucleotide-diphospho-sugar transferases"/>
    <property type="match status" value="1"/>
</dbReference>
<dbReference type="EMBL" id="CP116967">
    <property type="protein sequence ID" value="WNM56868.1"/>
    <property type="molecule type" value="Genomic_DNA"/>
</dbReference>
<protein>
    <submittedName>
        <fullName evidence="3">Glycosyltransferase family 2 protein</fullName>
    </submittedName>
</protein>
<dbReference type="Proteomes" id="UP001302719">
    <property type="component" value="Chromosome"/>
</dbReference>
<dbReference type="InterPro" id="IPR001173">
    <property type="entry name" value="Glyco_trans_2-like"/>
</dbReference>
<dbReference type="PANTHER" id="PTHR43630">
    <property type="entry name" value="POLY-BETA-1,6-N-ACETYL-D-GLUCOSAMINE SYNTHASE"/>
    <property type="match status" value="1"/>
</dbReference>
<evidence type="ECO:0000259" key="2">
    <source>
        <dbReference type="Pfam" id="PF00535"/>
    </source>
</evidence>
<accession>A0AA96GDD1</accession>